<evidence type="ECO:0000313" key="2">
    <source>
        <dbReference type="EMBL" id="VEL37676.1"/>
    </source>
</evidence>
<dbReference type="AlphaFoldDB" id="A0A3S5B662"/>
<evidence type="ECO:0000256" key="1">
    <source>
        <dbReference type="SAM" id="MobiDB-lite"/>
    </source>
</evidence>
<accession>A0A3S5B662</accession>
<dbReference type="Proteomes" id="UP000784294">
    <property type="component" value="Unassembled WGS sequence"/>
</dbReference>
<sequence length="437" mass="48408">MLPKDVSLQMDLGKRDHFHHQFLMPHVGHLTKLFDANHSSVVAEYVATSRSNLIAPKTDLLDSDLQTSSFKSLQLTADLTHESADKGLAEDVQPILSPAAGSRSCCQSRCAAHHHCREACTQWIDGLRISSSCICPIACFIGKKGQLTTQPPSQLSPPITADPCRQRGIWLFGRPASEHQAALVVHRLQQAGFMVIQWDQLASMRRSRPRLFERKSFFTSDSLISSTAFSSSSSSFSSCSSASDPSFRLQTSSLCLPSYHLGKIDQRIHSAKNKSLTFSEPALIGLRFSDEGSLSLKGEENLTKNPNLSHSHFERFVTLRTEDEFRQSSSRDDKGLGEVEGKVKDENDGYEDDSYVKIYGKSYKHNAIRLYDLKGSIMPLNESRAHPHSCLSAASTSKQSAPQSEIFSGSCSQLVIFFISSASFALKSQLMHLNRFV</sequence>
<proteinExistence type="predicted"/>
<comment type="caution">
    <text evidence="2">The sequence shown here is derived from an EMBL/GenBank/DDBJ whole genome shotgun (WGS) entry which is preliminary data.</text>
</comment>
<reference evidence="2" key="1">
    <citation type="submission" date="2018-11" db="EMBL/GenBank/DDBJ databases">
        <authorList>
            <consortium name="Pathogen Informatics"/>
        </authorList>
    </citation>
    <scope>NUCLEOTIDE SEQUENCE</scope>
</reference>
<name>A0A3S5B662_9PLAT</name>
<evidence type="ECO:0000313" key="3">
    <source>
        <dbReference type="Proteomes" id="UP000784294"/>
    </source>
</evidence>
<dbReference type="EMBL" id="CAAALY010255671">
    <property type="protein sequence ID" value="VEL37676.1"/>
    <property type="molecule type" value="Genomic_DNA"/>
</dbReference>
<organism evidence="2 3">
    <name type="scientific">Protopolystoma xenopodis</name>
    <dbReference type="NCBI Taxonomy" id="117903"/>
    <lineage>
        <taxon>Eukaryota</taxon>
        <taxon>Metazoa</taxon>
        <taxon>Spiralia</taxon>
        <taxon>Lophotrochozoa</taxon>
        <taxon>Platyhelminthes</taxon>
        <taxon>Monogenea</taxon>
        <taxon>Polyopisthocotylea</taxon>
        <taxon>Polystomatidea</taxon>
        <taxon>Polystomatidae</taxon>
        <taxon>Protopolystoma</taxon>
    </lineage>
</organism>
<protein>
    <submittedName>
        <fullName evidence="2">Uncharacterized protein</fullName>
    </submittedName>
</protein>
<feature type="region of interest" description="Disordered" evidence="1">
    <location>
        <begin position="324"/>
        <end position="344"/>
    </location>
</feature>
<keyword evidence="3" id="KW-1185">Reference proteome</keyword>
<gene>
    <name evidence="2" type="ORF">PXEA_LOCUS31116</name>
</gene>